<dbReference type="PROSITE" id="PS00105">
    <property type="entry name" value="AA_TRANSFER_CLASS_1"/>
    <property type="match status" value="1"/>
</dbReference>
<dbReference type="Pfam" id="PF00155">
    <property type="entry name" value="Aminotran_1_2"/>
    <property type="match status" value="1"/>
</dbReference>
<evidence type="ECO:0000256" key="9">
    <source>
        <dbReference type="ARBA" id="ARBA00048531"/>
    </source>
</evidence>
<keyword evidence="7 11" id="KW-0456">Lyase</keyword>
<proteinExistence type="predicted"/>
<dbReference type="InterPro" id="IPR005860">
    <property type="entry name" value="CobD"/>
</dbReference>
<dbReference type="EC" id="4.1.1.81" evidence="4"/>
<keyword evidence="6" id="KW-0663">Pyridoxal phosphate</keyword>
<dbReference type="PANTHER" id="PTHR42885:SF1">
    <property type="entry name" value="THREONINE-PHOSPHATE DECARBOXYLASE"/>
    <property type="match status" value="1"/>
</dbReference>
<evidence type="ECO:0000256" key="1">
    <source>
        <dbReference type="ARBA" id="ARBA00001933"/>
    </source>
</evidence>
<dbReference type="InterPro" id="IPR015421">
    <property type="entry name" value="PyrdxlP-dep_Trfase_major"/>
</dbReference>
<organism evidence="11 12">
    <name type="scientific">Rhizobium helianthi</name>
    <dbReference type="NCBI Taxonomy" id="1132695"/>
    <lineage>
        <taxon>Bacteria</taxon>
        <taxon>Pseudomonadati</taxon>
        <taxon>Pseudomonadota</taxon>
        <taxon>Alphaproteobacteria</taxon>
        <taxon>Hyphomicrobiales</taxon>
        <taxon>Rhizobiaceae</taxon>
        <taxon>Rhizobium/Agrobacterium group</taxon>
        <taxon>Rhizobium</taxon>
    </lineage>
</organism>
<evidence type="ECO:0000256" key="6">
    <source>
        <dbReference type="ARBA" id="ARBA00022898"/>
    </source>
</evidence>
<dbReference type="InterPro" id="IPR015422">
    <property type="entry name" value="PyrdxlP-dep_Trfase_small"/>
</dbReference>
<dbReference type="Gene3D" id="3.40.640.10">
    <property type="entry name" value="Type I PLP-dependent aspartate aminotransferase-like (Major domain)"/>
    <property type="match status" value="1"/>
</dbReference>
<dbReference type="CDD" id="cd00609">
    <property type="entry name" value="AAT_like"/>
    <property type="match status" value="1"/>
</dbReference>
<dbReference type="InterPro" id="IPR004839">
    <property type="entry name" value="Aminotransferase_I/II_large"/>
</dbReference>
<dbReference type="GO" id="GO:0048472">
    <property type="term" value="F:threonine-phosphate decarboxylase activity"/>
    <property type="evidence" value="ECO:0007669"/>
    <property type="project" value="UniProtKB-EC"/>
</dbReference>
<evidence type="ECO:0000259" key="10">
    <source>
        <dbReference type="Pfam" id="PF00155"/>
    </source>
</evidence>
<dbReference type="Gene3D" id="3.90.1150.10">
    <property type="entry name" value="Aspartate Aminotransferase, domain 1"/>
    <property type="match status" value="1"/>
</dbReference>
<protein>
    <recommendedName>
        <fullName evidence="4">threonine-phosphate decarboxylase</fullName>
        <ecNumber evidence="4">4.1.1.81</ecNumber>
    </recommendedName>
    <alternativeName>
        <fullName evidence="8">L-threonine-O-3-phosphate decarboxylase</fullName>
    </alternativeName>
</protein>
<feature type="domain" description="Aminotransferase class I/classII large" evidence="10">
    <location>
        <begin position="108"/>
        <end position="328"/>
    </location>
</feature>
<dbReference type="Proteomes" id="UP001597322">
    <property type="component" value="Unassembled WGS sequence"/>
</dbReference>
<evidence type="ECO:0000256" key="8">
    <source>
        <dbReference type="ARBA" id="ARBA00029996"/>
    </source>
</evidence>
<comment type="pathway">
    <text evidence="3">Cofactor biosynthesis; adenosylcobalamin biosynthesis.</text>
</comment>
<name>A0ABW4M529_9HYPH</name>
<accession>A0ABW4M529</accession>
<comment type="function">
    <text evidence="2">Decarboxylates L-threonine-O-3-phosphate to yield (R)-1-amino-2-propanol O-2-phosphate, the precursor for the linkage between the nucleotide loop and the corrin ring in cobalamin.</text>
</comment>
<evidence type="ECO:0000256" key="5">
    <source>
        <dbReference type="ARBA" id="ARBA00022573"/>
    </source>
</evidence>
<sequence length="344" mass="37279">MDKLEGNTIEHGGSLSRAALAFTDAPQPWIDLSTGVNPHSYAYSPVPATAFSRLPDPSELRDLCAIAARAYGAKSGDHVAAAPGTHLFLPMLVESVFSGRDRSSLTAAILSPTYAEHAKTARMLGFQTVEASDPDALEAADLAVVVNPNNPDGRMIADERLLALSHSLAKKGGLLLVDEAFRDVMDEPSSLVAQVHPGLAVLRSFGKFFGLAGIRLGFAVASPDHAQHVRHLLGPWAIPGPTLHIGRQALADQVWQKNMRLRLRQEAERLDGLLAQADLPVVSGTTLFRYARHEQASEIHQVLGKAGILVRRFSERPQFLRFGLPSEGEWERLGAVLCSKNWQS</sequence>
<evidence type="ECO:0000313" key="12">
    <source>
        <dbReference type="Proteomes" id="UP001597322"/>
    </source>
</evidence>
<dbReference type="PANTHER" id="PTHR42885">
    <property type="entry name" value="HISTIDINOL-PHOSPHATE AMINOTRANSFERASE-RELATED"/>
    <property type="match status" value="1"/>
</dbReference>
<reference evidence="12" key="1">
    <citation type="journal article" date="2019" name="Int. J. Syst. Evol. Microbiol.">
        <title>The Global Catalogue of Microorganisms (GCM) 10K type strain sequencing project: providing services to taxonomists for standard genome sequencing and annotation.</title>
        <authorList>
            <consortium name="The Broad Institute Genomics Platform"/>
            <consortium name="The Broad Institute Genome Sequencing Center for Infectious Disease"/>
            <person name="Wu L."/>
            <person name="Ma J."/>
        </authorList>
    </citation>
    <scope>NUCLEOTIDE SEQUENCE [LARGE SCALE GENOMIC DNA]</scope>
    <source>
        <strain evidence="12">CG52</strain>
    </source>
</reference>
<evidence type="ECO:0000256" key="3">
    <source>
        <dbReference type="ARBA" id="ARBA00004953"/>
    </source>
</evidence>
<dbReference type="NCBIfam" id="TIGR01140">
    <property type="entry name" value="L_thr_O3P_dcar"/>
    <property type="match status" value="1"/>
</dbReference>
<keyword evidence="12" id="KW-1185">Reference proteome</keyword>
<gene>
    <name evidence="11" type="primary">cobD</name>
    <name evidence="11" type="ORF">ACFSE1_12380</name>
</gene>
<dbReference type="EMBL" id="JBHUEQ010000023">
    <property type="protein sequence ID" value="MFD1746262.1"/>
    <property type="molecule type" value="Genomic_DNA"/>
</dbReference>
<dbReference type="InterPro" id="IPR015424">
    <property type="entry name" value="PyrdxlP-dep_Trfase"/>
</dbReference>
<comment type="catalytic activity">
    <reaction evidence="9">
        <text>O-phospho-L-threonine + H(+) = (R)-1-aminopropan-2-yl phosphate + CO2</text>
        <dbReference type="Rhea" id="RHEA:11492"/>
        <dbReference type="ChEBI" id="CHEBI:15378"/>
        <dbReference type="ChEBI" id="CHEBI:16526"/>
        <dbReference type="ChEBI" id="CHEBI:58563"/>
        <dbReference type="ChEBI" id="CHEBI:58675"/>
        <dbReference type="EC" id="4.1.1.81"/>
    </reaction>
</comment>
<dbReference type="SUPFAM" id="SSF53383">
    <property type="entry name" value="PLP-dependent transferases"/>
    <property type="match status" value="1"/>
</dbReference>
<evidence type="ECO:0000256" key="2">
    <source>
        <dbReference type="ARBA" id="ARBA00003444"/>
    </source>
</evidence>
<dbReference type="InterPro" id="IPR004838">
    <property type="entry name" value="NHTrfase_class1_PyrdxlP-BS"/>
</dbReference>
<comment type="caution">
    <text evidence="11">The sequence shown here is derived from an EMBL/GenBank/DDBJ whole genome shotgun (WGS) entry which is preliminary data.</text>
</comment>
<evidence type="ECO:0000256" key="7">
    <source>
        <dbReference type="ARBA" id="ARBA00023239"/>
    </source>
</evidence>
<evidence type="ECO:0000256" key="4">
    <source>
        <dbReference type="ARBA" id="ARBA00012285"/>
    </source>
</evidence>
<evidence type="ECO:0000313" key="11">
    <source>
        <dbReference type="EMBL" id="MFD1746262.1"/>
    </source>
</evidence>
<comment type="cofactor">
    <cofactor evidence="1">
        <name>pyridoxal 5'-phosphate</name>
        <dbReference type="ChEBI" id="CHEBI:597326"/>
    </cofactor>
</comment>
<keyword evidence="5" id="KW-0169">Cobalamin biosynthesis</keyword>